<dbReference type="InterPro" id="IPR006674">
    <property type="entry name" value="HD_domain"/>
</dbReference>
<proteinExistence type="predicted"/>
<dbReference type="GO" id="GO:0008832">
    <property type="term" value="F:dGTPase activity"/>
    <property type="evidence" value="ECO:0007669"/>
    <property type="project" value="TreeGrafter"/>
</dbReference>
<dbReference type="EMBL" id="CP002455">
    <property type="protein sequence ID" value="ADX67221.1"/>
    <property type="molecule type" value="Genomic_DNA"/>
</dbReference>
<dbReference type="SUPFAM" id="SSF109604">
    <property type="entry name" value="HD-domain/PDEase-like"/>
    <property type="match status" value="1"/>
</dbReference>
<evidence type="ECO:0000313" key="2">
    <source>
        <dbReference type="EMBL" id="ADX67221.1"/>
    </source>
</evidence>
<sequence>MDSSKTNKFKIVNDPVHGFIRLPNDLVFDVIQHPYFQRLRRISQTGLTQMVYPGARHSRLHHALGCLYLMQNAVATLRAKNVPISADEETGVYLAILLHDLGHGPFSHSLEHSIIEDTKHEEISLVLMQELNRVFNGSLTTAIRIFKGEYPKKFLKQLVSSQLDIDRLDYLKRDSFYTGVVEGNINPDRIISMMTVHENELVYEAKGLYSIEKFLMARMFMYWQVYMHKTSFTAEQILIQTLRRAKDLVRRGEKLFATSAMTYFLEHQKTNFAENPHAIAMFTQLDDHDVMSSIKEWTNHPDEILRILCLMLVDRKLPKAIVMNQPIQRAYLDREQKRIEDKFGVEDASYLMGYNTLDVLPYDPYISPIKIIEKNGSMKEITQVEHQLVSLYLSRESKRYHFYSVS</sequence>
<dbReference type="InterPro" id="IPR003607">
    <property type="entry name" value="HD/PDEase_dom"/>
</dbReference>
<feature type="domain" description="HD" evidence="1">
    <location>
        <begin position="59"/>
        <end position="171"/>
    </location>
</feature>
<dbReference type="HOGENOM" id="CLU_026821_0_0_10"/>
<accession>F0NZ92</accession>
<dbReference type="KEGG" id="wvi:Weevi_0502"/>
<name>F0NZ92_WEEVC</name>
<dbReference type="InterPro" id="IPR050135">
    <property type="entry name" value="dGTPase-like"/>
</dbReference>
<dbReference type="InterPro" id="IPR045509">
    <property type="entry name" value="HD_assoc_2"/>
</dbReference>
<evidence type="ECO:0000313" key="3">
    <source>
        <dbReference type="Proteomes" id="UP000008641"/>
    </source>
</evidence>
<dbReference type="PANTHER" id="PTHR11373">
    <property type="entry name" value="DEOXYNUCLEOSIDE TRIPHOSPHATE TRIPHOSPHOHYDROLASE"/>
    <property type="match status" value="1"/>
</dbReference>
<gene>
    <name evidence="2" type="ordered locus">Weevi_0502</name>
</gene>
<keyword evidence="3" id="KW-1185">Reference proteome</keyword>
<dbReference type="CDD" id="cd00077">
    <property type="entry name" value="HDc"/>
    <property type="match status" value="1"/>
</dbReference>
<reference evidence="3" key="2">
    <citation type="journal article" date="2011" name="Stand. Genomic Sci.">
        <title>Complete genome sequence of Weeksella virosa type strain (9751T).</title>
        <authorList>
            <person name="Lang E."/>
            <person name="Teshima H."/>
            <person name="Lucas S."/>
            <person name="Lapidus A."/>
            <person name="Hammon N."/>
            <person name="Deshpande S."/>
            <person name="Nolan M."/>
            <person name="Cheng J."/>
            <person name="Pitluck S."/>
            <person name="Liolios K."/>
            <person name="Pagani I."/>
            <person name="Mikhailova N."/>
            <person name="Ivanova N."/>
            <person name="Mavromatis K."/>
            <person name="Pati A."/>
            <person name="Tapia R."/>
            <person name="Han C."/>
            <person name="Goodwin L."/>
            <person name="Chen A."/>
            <person name="Palaniappan K."/>
            <person name="Land M."/>
            <person name="Hauser L."/>
            <person name="Chang Y."/>
            <person name="Jeffries C."/>
            <person name="Brambilla E."/>
            <person name="Kopitz M."/>
            <person name="Rohde M."/>
            <person name="Goker M."/>
            <person name="Tindall B."/>
            <person name="Detter J."/>
            <person name="Woyke T."/>
            <person name="Bristow J."/>
            <person name="Eisen J."/>
            <person name="Markowitz V."/>
            <person name="Hugenholtz P."/>
            <person name="Klenk H."/>
            <person name="Kyrpides N."/>
        </authorList>
    </citation>
    <scope>NUCLEOTIDE SEQUENCE [LARGE SCALE GENOMIC DNA]</scope>
    <source>
        <strain evidence="3">ATCC 43766 / DSM 16922 / JCM 21250 / NBRC 16016 / NCTC 11634 / CL345/78</strain>
    </source>
</reference>
<evidence type="ECO:0000259" key="1">
    <source>
        <dbReference type="PROSITE" id="PS51831"/>
    </source>
</evidence>
<dbReference type="PROSITE" id="PS51831">
    <property type="entry name" value="HD"/>
    <property type="match status" value="1"/>
</dbReference>
<dbReference type="Proteomes" id="UP000008641">
    <property type="component" value="Chromosome"/>
</dbReference>
<dbReference type="OrthoDB" id="9803619at2"/>
<dbReference type="GO" id="GO:0006203">
    <property type="term" value="P:dGTP catabolic process"/>
    <property type="evidence" value="ECO:0007669"/>
    <property type="project" value="TreeGrafter"/>
</dbReference>
<dbReference type="AlphaFoldDB" id="F0NZ92"/>
<protein>
    <submittedName>
        <fullName evidence="2">Metal dependent phosphohydrolase</fullName>
    </submittedName>
</protein>
<dbReference type="STRING" id="865938.Weevi_0502"/>
<dbReference type="Pfam" id="PF19276">
    <property type="entry name" value="HD_assoc_2"/>
    <property type="match status" value="1"/>
</dbReference>
<dbReference type="Gene3D" id="1.10.3210.10">
    <property type="entry name" value="Hypothetical protein af1432"/>
    <property type="match status" value="1"/>
</dbReference>
<reference evidence="2 3" key="1">
    <citation type="journal article" date="2011" name="Stand. Genomic Sci.">
        <title>Complete genome sequence of Weeksella virosa type strain (9751).</title>
        <authorList>
            <person name="Lang E."/>
            <person name="Teshima H."/>
            <person name="Lucas S."/>
            <person name="Lapidus A."/>
            <person name="Hammon N."/>
            <person name="Deshpande S."/>
            <person name="Nolan M."/>
            <person name="Cheng J.F."/>
            <person name="Pitluck S."/>
            <person name="Liolios K."/>
            <person name="Pagani I."/>
            <person name="Mikhailova N."/>
            <person name="Ivanova N."/>
            <person name="Mavromatis K."/>
            <person name="Pati A."/>
            <person name="Tapia R."/>
            <person name="Han C."/>
            <person name="Goodwin L."/>
            <person name="Chen A."/>
            <person name="Palaniappan K."/>
            <person name="Land M."/>
            <person name="Hauser L."/>
            <person name="Chang Y.J."/>
            <person name="Jeffries C.D."/>
            <person name="Brambilla E.M."/>
            <person name="Kopitz M."/>
            <person name="Rohde M."/>
            <person name="Goker M."/>
            <person name="Tindall B.J."/>
            <person name="Detter J.C."/>
            <person name="Woyke T."/>
            <person name="Bristow J."/>
            <person name="Eisen J.A."/>
            <person name="Markowitz V."/>
            <person name="Hugenholtz P."/>
            <person name="Klenk H.P."/>
            <person name="Kyrpides N.C."/>
        </authorList>
    </citation>
    <scope>NUCLEOTIDE SEQUENCE [LARGE SCALE GENOMIC DNA]</scope>
    <source>
        <strain evidence="3">ATCC 43766 / DSM 16922 / JCM 21250 / NBRC 16016 / NCTC 11634 / CL345/78</strain>
    </source>
</reference>
<organism evidence="2 3">
    <name type="scientific">Weeksella virosa (strain ATCC 43766 / DSM 16922 / JCM 21250 / CCUG 30538 / CDC 9751 / IAM 14551 / NBRC 16016 / NCTC 11634 / CL345/78)</name>
    <dbReference type="NCBI Taxonomy" id="865938"/>
    <lineage>
        <taxon>Bacteria</taxon>
        <taxon>Pseudomonadati</taxon>
        <taxon>Bacteroidota</taxon>
        <taxon>Flavobacteriia</taxon>
        <taxon>Flavobacteriales</taxon>
        <taxon>Weeksellaceae</taxon>
        <taxon>Weeksella</taxon>
    </lineage>
</organism>
<dbReference type="Pfam" id="PF01966">
    <property type="entry name" value="HD"/>
    <property type="match status" value="1"/>
</dbReference>
<dbReference type="SMART" id="SM00471">
    <property type="entry name" value="HDc"/>
    <property type="match status" value="1"/>
</dbReference>
<dbReference type="eggNOG" id="COG1078">
    <property type="taxonomic scope" value="Bacteria"/>
</dbReference>
<dbReference type="RefSeq" id="WP_013597613.1">
    <property type="nucleotide sequence ID" value="NC_015144.1"/>
</dbReference>
<dbReference type="PANTHER" id="PTHR11373:SF4">
    <property type="entry name" value="DEOXYNUCLEOSIDE TRIPHOSPHATE TRIPHOSPHOHYDROLASE SAMHD1"/>
    <property type="match status" value="1"/>
</dbReference>